<dbReference type="AlphaFoldDB" id="A0A0E9TAF5"/>
<reference evidence="1" key="2">
    <citation type="journal article" date="2015" name="Fish Shellfish Immunol.">
        <title>Early steps in the European eel (Anguilla anguilla)-Vibrio vulnificus interaction in the gills: Role of the RtxA13 toxin.</title>
        <authorList>
            <person name="Callol A."/>
            <person name="Pajuelo D."/>
            <person name="Ebbesson L."/>
            <person name="Teles M."/>
            <person name="MacKenzie S."/>
            <person name="Amaro C."/>
        </authorList>
    </citation>
    <scope>NUCLEOTIDE SEQUENCE</scope>
</reference>
<evidence type="ECO:0000313" key="1">
    <source>
        <dbReference type="EMBL" id="JAH50397.1"/>
    </source>
</evidence>
<sequence>MYQLASLNPSFVFITVTECVLNTEFNICLF</sequence>
<protein>
    <submittedName>
        <fullName evidence="1">Uncharacterized protein</fullName>
    </submittedName>
</protein>
<accession>A0A0E9TAF5</accession>
<name>A0A0E9TAF5_ANGAN</name>
<dbReference type="EMBL" id="GBXM01058180">
    <property type="protein sequence ID" value="JAH50397.1"/>
    <property type="molecule type" value="Transcribed_RNA"/>
</dbReference>
<organism evidence="1">
    <name type="scientific">Anguilla anguilla</name>
    <name type="common">European freshwater eel</name>
    <name type="synonym">Muraena anguilla</name>
    <dbReference type="NCBI Taxonomy" id="7936"/>
    <lineage>
        <taxon>Eukaryota</taxon>
        <taxon>Metazoa</taxon>
        <taxon>Chordata</taxon>
        <taxon>Craniata</taxon>
        <taxon>Vertebrata</taxon>
        <taxon>Euteleostomi</taxon>
        <taxon>Actinopterygii</taxon>
        <taxon>Neopterygii</taxon>
        <taxon>Teleostei</taxon>
        <taxon>Anguilliformes</taxon>
        <taxon>Anguillidae</taxon>
        <taxon>Anguilla</taxon>
    </lineage>
</organism>
<proteinExistence type="predicted"/>
<reference evidence="1" key="1">
    <citation type="submission" date="2014-11" db="EMBL/GenBank/DDBJ databases">
        <authorList>
            <person name="Amaro Gonzalez C."/>
        </authorList>
    </citation>
    <scope>NUCLEOTIDE SEQUENCE</scope>
</reference>